<proteinExistence type="predicted"/>
<dbReference type="EMBL" id="LXQA010676389">
    <property type="protein sequence ID" value="MCI65460.1"/>
    <property type="molecule type" value="Genomic_DNA"/>
</dbReference>
<dbReference type="AlphaFoldDB" id="A0A392TZ07"/>
<feature type="region of interest" description="Disordered" evidence="1">
    <location>
        <begin position="1"/>
        <end position="25"/>
    </location>
</feature>
<evidence type="ECO:0000313" key="3">
    <source>
        <dbReference type="Proteomes" id="UP000265520"/>
    </source>
</evidence>
<dbReference type="Proteomes" id="UP000265520">
    <property type="component" value="Unassembled WGS sequence"/>
</dbReference>
<reference evidence="2 3" key="1">
    <citation type="journal article" date="2018" name="Front. Plant Sci.">
        <title>Red Clover (Trifolium pratense) and Zigzag Clover (T. medium) - A Picture of Genomic Similarities and Differences.</title>
        <authorList>
            <person name="Dluhosova J."/>
            <person name="Istvanek J."/>
            <person name="Nedelnik J."/>
            <person name="Repkova J."/>
        </authorList>
    </citation>
    <scope>NUCLEOTIDE SEQUENCE [LARGE SCALE GENOMIC DNA]</scope>
    <source>
        <strain evidence="3">cv. 10/8</strain>
        <tissue evidence="2">Leaf</tissue>
    </source>
</reference>
<protein>
    <submittedName>
        <fullName evidence="2">Uncharacterized protein</fullName>
    </submittedName>
</protein>
<organism evidence="2 3">
    <name type="scientific">Trifolium medium</name>
    <dbReference type="NCBI Taxonomy" id="97028"/>
    <lineage>
        <taxon>Eukaryota</taxon>
        <taxon>Viridiplantae</taxon>
        <taxon>Streptophyta</taxon>
        <taxon>Embryophyta</taxon>
        <taxon>Tracheophyta</taxon>
        <taxon>Spermatophyta</taxon>
        <taxon>Magnoliopsida</taxon>
        <taxon>eudicotyledons</taxon>
        <taxon>Gunneridae</taxon>
        <taxon>Pentapetalae</taxon>
        <taxon>rosids</taxon>
        <taxon>fabids</taxon>
        <taxon>Fabales</taxon>
        <taxon>Fabaceae</taxon>
        <taxon>Papilionoideae</taxon>
        <taxon>50 kb inversion clade</taxon>
        <taxon>NPAAA clade</taxon>
        <taxon>Hologalegina</taxon>
        <taxon>IRL clade</taxon>
        <taxon>Trifolieae</taxon>
        <taxon>Trifolium</taxon>
    </lineage>
</organism>
<feature type="non-terminal residue" evidence="2">
    <location>
        <position position="53"/>
    </location>
</feature>
<accession>A0A392TZ07</accession>
<name>A0A392TZ07_9FABA</name>
<sequence>MMHVLQQHRVQPPPPPEQEVQPQVPKGNPVFRELCRMNPPTFKGQYEPTEASE</sequence>
<evidence type="ECO:0000313" key="2">
    <source>
        <dbReference type="EMBL" id="MCI65460.1"/>
    </source>
</evidence>
<comment type="caution">
    <text evidence="2">The sequence shown here is derived from an EMBL/GenBank/DDBJ whole genome shotgun (WGS) entry which is preliminary data.</text>
</comment>
<keyword evidence="3" id="KW-1185">Reference proteome</keyword>
<evidence type="ECO:0000256" key="1">
    <source>
        <dbReference type="SAM" id="MobiDB-lite"/>
    </source>
</evidence>